<dbReference type="SMART" id="SM00044">
    <property type="entry name" value="CYCc"/>
    <property type="match status" value="1"/>
</dbReference>
<dbReference type="InterPro" id="IPR029787">
    <property type="entry name" value="Nucleotide_cyclase"/>
</dbReference>
<dbReference type="PANTHER" id="PTHR43081">
    <property type="entry name" value="ADENYLATE CYCLASE, TERMINAL-DIFFERENTIATION SPECIFIC-RELATED"/>
    <property type="match status" value="1"/>
</dbReference>
<dbReference type="PANTHER" id="PTHR43081:SF1">
    <property type="entry name" value="ADENYLATE CYCLASE, TERMINAL-DIFFERENTIATION SPECIFIC"/>
    <property type="match status" value="1"/>
</dbReference>
<dbReference type="Gene3D" id="3.30.70.1230">
    <property type="entry name" value="Nucleotide cyclase"/>
    <property type="match status" value="1"/>
</dbReference>
<name>A0A060HWD1_RHIET</name>
<evidence type="ECO:0000313" key="3">
    <source>
        <dbReference type="Proteomes" id="UP000027180"/>
    </source>
</evidence>
<dbReference type="Pfam" id="PF00211">
    <property type="entry name" value="Guanylate_cyc"/>
    <property type="match status" value="1"/>
</dbReference>
<dbReference type="EMBL" id="CP006986">
    <property type="protein sequence ID" value="AIC27248.1"/>
    <property type="molecule type" value="Genomic_DNA"/>
</dbReference>
<dbReference type="AlphaFoldDB" id="A0A060HWD1"/>
<dbReference type="Proteomes" id="UP000027180">
    <property type="component" value="Chromosome"/>
</dbReference>
<dbReference type="GO" id="GO:0035556">
    <property type="term" value="P:intracellular signal transduction"/>
    <property type="evidence" value="ECO:0007669"/>
    <property type="project" value="InterPro"/>
</dbReference>
<dbReference type="OrthoDB" id="27092at2"/>
<sequence>MPIFMDRHFLEGTSPAEVAQAHRMDIDIQDRYGVKFLTYWFDERRGTAFCLVDAPDMATVQCVHREAHGFVANEIVEVALSAVEAFLGRINDPDPAPGQSSPQMDPGHRAILFTDIVGSTEMTARLGDRMGTELVRAHDAIVRRCLGKNSGREVKHTGDGIMAAFAATTAAVECAMAIQQEFQHYNSGNNAQPIHIRIGIDCGEPVEDSNDLFGSTVQLAARLCAAAASDQILVSENIFREYGAADLFAHATRRRLKGFAKPVLAFRCDWANARRQVS</sequence>
<dbReference type="InterPro" id="IPR050697">
    <property type="entry name" value="Adenylyl/Guanylyl_Cyclase_3/4"/>
</dbReference>
<feature type="domain" description="Guanylate cyclase" evidence="1">
    <location>
        <begin position="110"/>
        <end position="224"/>
    </location>
</feature>
<dbReference type="GO" id="GO:0004016">
    <property type="term" value="F:adenylate cyclase activity"/>
    <property type="evidence" value="ECO:0007669"/>
    <property type="project" value="UniProtKB-ARBA"/>
</dbReference>
<protein>
    <submittedName>
        <fullName evidence="2">Adenylate/guanylate cyclase protein</fullName>
    </submittedName>
</protein>
<dbReference type="KEGG" id="rei:IE4771_CH02139"/>
<dbReference type="HOGENOM" id="CLU_1000673_0_0_5"/>
<evidence type="ECO:0000259" key="1">
    <source>
        <dbReference type="PROSITE" id="PS50125"/>
    </source>
</evidence>
<gene>
    <name evidence="2" type="ORF">IE4771_CH02139</name>
</gene>
<dbReference type="InterPro" id="IPR025336">
    <property type="entry name" value="SCO4226-like"/>
</dbReference>
<dbReference type="GO" id="GO:0009190">
    <property type="term" value="P:cyclic nucleotide biosynthetic process"/>
    <property type="evidence" value="ECO:0007669"/>
    <property type="project" value="InterPro"/>
</dbReference>
<dbReference type="Pfam" id="PF14026">
    <property type="entry name" value="SCO4226-like"/>
    <property type="match status" value="1"/>
</dbReference>
<dbReference type="CDD" id="cd07302">
    <property type="entry name" value="CHD"/>
    <property type="match status" value="1"/>
</dbReference>
<dbReference type="RefSeq" id="WP_038688808.1">
    <property type="nucleotide sequence ID" value="NZ_CP006986.1"/>
</dbReference>
<dbReference type="SUPFAM" id="SSF55073">
    <property type="entry name" value="Nucleotide cyclase"/>
    <property type="match status" value="1"/>
</dbReference>
<dbReference type="Gene3D" id="3.30.70.3090">
    <property type="entry name" value="ORF SCO4226, nickel-binding ferredoxin-like monomer"/>
    <property type="match status" value="1"/>
</dbReference>
<dbReference type="InterPro" id="IPR042557">
    <property type="entry name" value="SCO4226"/>
</dbReference>
<accession>A0A060HWD1</accession>
<dbReference type="InterPro" id="IPR001054">
    <property type="entry name" value="A/G_cyclase"/>
</dbReference>
<reference evidence="2 3" key="1">
    <citation type="submission" date="2013-12" db="EMBL/GenBank/DDBJ databases">
        <title>Complete genome sequence of Rhizobium etli bv. mimosae IE4771.</title>
        <authorList>
            <person name="Bustos P."/>
            <person name="Santamaria R.I."/>
            <person name="Lozano L."/>
            <person name="Ormeno-Orrillo E."/>
            <person name="Rogel M.A."/>
            <person name="Romero D."/>
            <person name="Cevallos M.A."/>
            <person name="Martinez-Romero E."/>
            <person name="Gonzalez V."/>
        </authorList>
    </citation>
    <scope>NUCLEOTIDE SEQUENCE [LARGE SCALE GENOMIC DNA]</scope>
    <source>
        <strain evidence="2 3">IE4771</strain>
    </source>
</reference>
<dbReference type="PROSITE" id="PS50125">
    <property type="entry name" value="GUANYLATE_CYCLASE_2"/>
    <property type="match status" value="1"/>
</dbReference>
<organism evidence="2 3">
    <name type="scientific">Rhizobium etli bv. mimosae str. IE4771</name>
    <dbReference type="NCBI Taxonomy" id="1432050"/>
    <lineage>
        <taxon>Bacteria</taxon>
        <taxon>Pseudomonadati</taxon>
        <taxon>Pseudomonadota</taxon>
        <taxon>Alphaproteobacteria</taxon>
        <taxon>Hyphomicrobiales</taxon>
        <taxon>Rhizobiaceae</taxon>
        <taxon>Rhizobium/Agrobacterium group</taxon>
        <taxon>Rhizobium</taxon>
    </lineage>
</organism>
<proteinExistence type="predicted"/>
<evidence type="ECO:0000313" key="2">
    <source>
        <dbReference type="EMBL" id="AIC27248.1"/>
    </source>
</evidence>